<dbReference type="EMBL" id="VSSQ01077205">
    <property type="protein sequence ID" value="MPN27355.1"/>
    <property type="molecule type" value="Genomic_DNA"/>
</dbReference>
<dbReference type="InterPro" id="IPR017850">
    <property type="entry name" value="Alkaline_phosphatase_core_sf"/>
</dbReference>
<evidence type="ECO:0000313" key="1">
    <source>
        <dbReference type="EMBL" id="MPN27355.1"/>
    </source>
</evidence>
<protein>
    <recommendedName>
        <fullName evidence="2">Choline-sulfatase</fullName>
    </recommendedName>
</protein>
<gene>
    <name evidence="1" type="ORF">SDC9_174786</name>
</gene>
<dbReference type="SUPFAM" id="SSF53649">
    <property type="entry name" value="Alkaline phosphatase-like"/>
    <property type="match status" value="1"/>
</dbReference>
<dbReference type="Gene3D" id="3.40.720.10">
    <property type="entry name" value="Alkaline Phosphatase, subunit A"/>
    <property type="match status" value="1"/>
</dbReference>
<reference evidence="1" key="1">
    <citation type="submission" date="2019-08" db="EMBL/GenBank/DDBJ databases">
        <authorList>
            <person name="Kucharzyk K."/>
            <person name="Murdoch R.W."/>
            <person name="Higgins S."/>
            <person name="Loffler F."/>
        </authorList>
    </citation>
    <scope>NUCLEOTIDE SEQUENCE</scope>
</reference>
<evidence type="ECO:0008006" key="2">
    <source>
        <dbReference type="Google" id="ProtNLM"/>
    </source>
</evidence>
<proteinExistence type="predicted"/>
<sequence>MLVKDGFKYTYYVGGRPTLFHLDSDPREMHDLAALPEHRERLAAFEALLRTILDPDAVCERSKQDLGLIGPNGEDYTKELTFAKLQEGYKTGRFAYQPEFVPYREYAKEH</sequence>
<accession>A0A645GKV7</accession>
<organism evidence="1">
    <name type="scientific">bioreactor metagenome</name>
    <dbReference type="NCBI Taxonomy" id="1076179"/>
    <lineage>
        <taxon>unclassified sequences</taxon>
        <taxon>metagenomes</taxon>
        <taxon>ecological metagenomes</taxon>
    </lineage>
</organism>
<name>A0A645GKV7_9ZZZZ</name>
<dbReference type="AlphaFoldDB" id="A0A645GKV7"/>
<comment type="caution">
    <text evidence="1">The sequence shown here is derived from an EMBL/GenBank/DDBJ whole genome shotgun (WGS) entry which is preliminary data.</text>
</comment>